<sequence length="91" mass="9538">MAWIFATSDQNPKPIPAFLCVGRLSHVFPLPSSSPSSSSSSSSCRSKGVSRGKSQSTEATSQTDYSASGHHCIPKHSLTSLSKSTSQVSAH</sequence>
<accession>A0A5B7HWX6</accession>
<evidence type="ECO:0000256" key="1">
    <source>
        <dbReference type="SAM" id="MobiDB-lite"/>
    </source>
</evidence>
<reference evidence="2 3" key="1">
    <citation type="submission" date="2019-05" db="EMBL/GenBank/DDBJ databases">
        <title>Another draft genome of Portunus trituberculatus and its Hox gene families provides insights of decapod evolution.</title>
        <authorList>
            <person name="Jeong J.-H."/>
            <person name="Song I."/>
            <person name="Kim S."/>
            <person name="Choi T."/>
            <person name="Kim D."/>
            <person name="Ryu S."/>
            <person name="Kim W."/>
        </authorList>
    </citation>
    <scope>NUCLEOTIDE SEQUENCE [LARGE SCALE GENOMIC DNA]</scope>
    <source>
        <tissue evidence="2">Muscle</tissue>
    </source>
</reference>
<evidence type="ECO:0000313" key="3">
    <source>
        <dbReference type="Proteomes" id="UP000324222"/>
    </source>
</evidence>
<feature type="region of interest" description="Disordered" evidence="1">
    <location>
        <begin position="30"/>
        <end position="91"/>
    </location>
</feature>
<protein>
    <submittedName>
        <fullName evidence="2">Uncharacterized protein</fullName>
    </submittedName>
</protein>
<name>A0A5B7HWX6_PORTR</name>
<feature type="compositionally biased region" description="Low complexity" evidence="1">
    <location>
        <begin position="75"/>
        <end position="91"/>
    </location>
</feature>
<feature type="compositionally biased region" description="Polar residues" evidence="1">
    <location>
        <begin position="55"/>
        <end position="66"/>
    </location>
</feature>
<evidence type="ECO:0000313" key="2">
    <source>
        <dbReference type="EMBL" id="MPC73737.1"/>
    </source>
</evidence>
<comment type="caution">
    <text evidence="2">The sequence shown here is derived from an EMBL/GenBank/DDBJ whole genome shotgun (WGS) entry which is preliminary data.</text>
</comment>
<proteinExistence type="predicted"/>
<dbReference type="Proteomes" id="UP000324222">
    <property type="component" value="Unassembled WGS sequence"/>
</dbReference>
<feature type="compositionally biased region" description="Low complexity" evidence="1">
    <location>
        <begin position="31"/>
        <end position="54"/>
    </location>
</feature>
<organism evidence="2 3">
    <name type="scientific">Portunus trituberculatus</name>
    <name type="common">Swimming crab</name>
    <name type="synonym">Neptunus trituberculatus</name>
    <dbReference type="NCBI Taxonomy" id="210409"/>
    <lineage>
        <taxon>Eukaryota</taxon>
        <taxon>Metazoa</taxon>
        <taxon>Ecdysozoa</taxon>
        <taxon>Arthropoda</taxon>
        <taxon>Crustacea</taxon>
        <taxon>Multicrustacea</taxon>
        <taxon>Malacostraca</taxon>
        <taxon>Eumalacostraca</taxon>
        <taxon>Eucarida</taxon>
        <taxon>Decapoda</taxon>
        <taxon>Pleocyemata</taxon>
        <taxon>Brachyura</taxon>
        <taxon>Eubrachyura</taxon>
        <taxon>Portunoidea</taxon>
        <taxon>Portunidae</taxon>
        <taxon>Portuninae</taxon>
        <taxon>Portunus</taxon>
    </lineage>
</organism>
<dbReference type="AlphaFoldDB" id="A0A5B7HWX6"/>
<keyword evidence="3" id="KW-1185">Reference proteome</keyword>
<gene>
    <name evidence="2" type="ORF">E2C01_068074</name>
</gene>
<dbReference type="EMBL" id="VSRR010037412">
    <property type="protein sequence ID" value="MPC73737.1"/>
    <property type="molecule type" value="Genomic_DNA"/>
</dbReference>